<sequence>MDTSKHENRITLVPTTAIESALEMIGDEKIELYKFGDHNSFSNEDKMLSFIYNNILSIGQCGNDFEQSNEEPTSMDLELEAAIAEPIIILEDEEGNLADYGNCSLNMESGWSSTRDYSSETVNNSVFLDMPNDMATPESSILIGHNSFLEEEYRANCPEEDTTMNSVSNEYQESSKDTRELDYEELTINDEDELEWYPDSRLNVEQGESPIPMEKFVCDTPPSDLSNCSSFYKHQETESVSASKFFVAPPSPKRCSKHRFYKQKSYAILTAGERLQELRQIEINKEVAAKEKLEKAEKRKAEKLKKEVAALIRAEEKENARKIRDLKKEEEAIKRAEKKENAKKLKEEKKEKKKNSSKRFDKLLV</sequence>
<accession>A0ABM1XPM8</accession>
<reference evidence="3" key="1">
    <citation type="journal article" date="2015" name="Proc. Natl. Acad. Sci. U.S.A.">
        <title>Genome sequence of the Asian Tiger mosquito, Aedes albopictus, reveals insights into its biology, genetics, and evolution.</title>
        <authorList>
            <person name="Chen X.G."/>
            <person name="Jiang X."/>
            <person name="Gu J."/>
            <person name="Xu M."/>
            <person name="Wu Y."/>
            <person name="Deng Y."/>
            <person name="Zhang C."/>
            <person name="Bonizzoni M."/>
            <person name="Dermauw W."/>
            <person name="Vontas J."/>
            <person name="Armbruster P."/>
            <person name="Huang X."/>
            <person name="Yang Y."/>
            <person name="Zhang H."/>
            <person name="He W."/>
            <person name="Peng H."/>
            <person name="Liu Y."/>
            <person name="Wu K."/>
            <person name="Chen J."/>
            <person name="Lirakis M."/>
            <person name="Topalis P."/>
            <person name="Van Leeuwen T."/>
            <person name="Hall A.B."/>
            <person name="Jiang X."/>
            <person name="Thorpe C."/>
            <person name="Mueller R.L."/>
            <person name="Sun C."/>
            <person name="Waterhouse R.M."/>
            <person name="Yan G."/>
            <person name="Tu Z.J."/>
            <person name="Fang X."/>
            <person name="James A.A."/>
        </authorList>
    </citation>
    <scope>NUCLEOTIDE SEQUENCE [LARGE SCALE GENOMIC DNA]</scope>
    <source>
        <strain evidence="3">Foshan</strain>
    </source>
</reference>
<proteinExistence type="predicted"/>
<feature type="region of interest" description="Disordered" evidence="1">
    <location>
        <begin position="338"/>
        <end position="365"/>
    </location>
</feature>
<evidence type="ECO:0000313" key="3">
    <source>
        <dbReference type="Proteomes" id="UP000069940"/>
    </source>
</evidence>
<dbReference type="EnsemblMetazoa" id="AALFPA23_001631.R38879">
    <property type="protein sequence ID" value="AALFPA23_001631.P38879"/>
    <property type="gene ID" value="AALFPA23_001631"/>
</dbReference>
<feature type="compositionally biased region" description="Basic and acidic residues" evidence="1">
    <location>
        <begin position="338"/>
        <end position="350"/>
    </location>
</feature>
<name>A0ABM1XPM8_AEDAL</name>
<dbReference type="GeneID" id="109422895"/>
<dbReference type="Proteomes" id="UP000069940">
    <property type="component" value="Unassembled WGS sequence"/>
</dbReference>
<keyword evidence="3" id="KW-1185">Reference proteome</keyword>
<protein>
    <submittedName>
        <fullName evidence="2">Uncharacterized protein</fullName>
    </submittedName>
</protein>
<reference evidence="2" key="2">
    <citation type="submission" date="2025-05" db="UniProtKB">
        <authorList>
            <consortium name="EnsemblMetazoa"/>
        </authorList>
    </citation>
    <scope>IDENTIFICATION</scope>
    <source>
        <strain evidence="2">Foshan</strain>
    </source>
</reference>
<organism evidence="2 3">
    <name type="scientific">Aedes albopictus</name>
    <name type="common">Asian tiger mosquito</name>
    <name type="synonym">Stegomyia albopicta</name>
    <dbReference type="NCBI Taxonomy" id="7160"/>
    <lineage>
        <taxon>Eukaryota</taxon>
        <taxon>Metazoa</taxon>
        <taxon>Ecdysozoa</taxon>
        <taxon>Arthropoda</taxon>
        <taxon>Hexapoda</taxon>
        <taxon>Insecta</taxon>
        <taxon>Pterygota</taxon>
        <taxon>Neoptera</taxon>
        <taxon>Endopterygota</taxon>
        <taxon>Diptera</taxon>
        <taxon>Nematocera</taxon>
        <taxon>Culicoidea</taxon>
        <taxon>Culicidae</taxon>
        <taxon>Culicinae</taxon>
        <taxon>Aedini</taxon>
        <taxon>Aedes</taxon>
        <taxon>Stegomyia</taxon>
    </lineage>
</organism>
<dbReference type="RefSeq" id="XP_062711670.1">
    <property type="nucleotide sequence ID" value="XM_062855686.1"/>
</dbReference>
<evidence type="ECO:0000313" key="2">
    <source>
        <dbReference type="EnsemblMetazoa" id="AALFPA23_001631.P38879"/>
    </source>
</evidence>
<evidence type="ECO:0000256" key="1">
    <source>
        <dbReference type="SAM" id="MobiDB-lite"/>
    </source>
</evidence>